<accession>A0A9N7JP93</accession>
<dbReference type="EMBL" id="CP023672">
    <property type="protein sequence ID" value="AYE35899.1"/>
    <property type="molecule type" value="Genomic_DNA"/>
</dbReference>
<dbReference type="RefSeq" id="WP_120141077.1">
    <property type="nucleotide sequence ID" value="NZ_CP023672.1"/>
</dbReference>
<geneLocation type="plasmid" evidence="4 5">
    <name>unnamed1</name>
</geneLocation>
<dbReference type="KEGG" id="csep:CP523_15810"/>
<dbReference type="Proteomes" id="UP001055437">
    <property type="component" value="Plasmid unnamed1"/>
</dbReference>
<keyword evidence="1" id="KW-0732">Signal</keyword>
<protein>
    <recommendedName>
        <fullName evidence="6">Lactococcin 972 family bacteriocin</fullName>
    </recommendedName>
</protein>
<dbReference type="GeneID" id="303562154"/>
<evidence type="ECO:0000313" key="5">
    <source>
        <dbReference type="Proteomes" id="UP001055437"/>
    </source>
</evidence>
<reference evidence="3" key="2">
    <citation type="submission" date="2022-06" db="EMBL/GenBank/DDBJ databases">
        <authorList>
            <person name="Holder M.E."/>
            <person name="Ajami N.J."/>
            <person name="Petrosino J.F."/>
        </authorList>
    </citation>
    <scope>NUCLEOTIDE SEQUENCE</scope>
    <source>
        <strain evidence="3">RMA 8861</strain>
        <plasmid evidence="3">unnamed1</plasmid>
    </source>
</reference>
<keyword evidence="2" id="KW-0614">Plasmid</keyword>
<organism evidence="2 4">
    <name type="scientific">Clostridium septicum</name>
    <dbReference type="NCBI Taxonomy" id="1504"/>
    <lineage>
        <taxon>Bacteria</taxon>
        <taxon>Bacillati</taxon>
        <taxon>Bacillota</taxon>
        <taxon>Clostridia</taxon>
        <taxon>Eubacteriales</taxon>
        <taxon>Clostridiaceae</taxon>
        <taxon>Clostridium</taxon>
    </lineage>
</organism>
<proteinExistence type="predicted"/>
<reference evidence="2 4" key="1">
    <citation type="submission" date="2017-09" db="EMBL/GenBank/DDBJ databases">
        <authorList>
            <person name="Thomas P."/>
            <person name="Seyboldt C."/>
        </authorList>
    </citation>
    <scope>NUCLEOTIDE SEQUENCE [LARGE SCALE GENOMIC DNA]</scope>
    <source>
        <strain evidence="2 4">DSM 7534</strain>
        <plasmid evidence="2 4">unnamed1</plasmid>
    </source>
</reference>
<dbReference type="EMBL" id="CP099800">
    <property type="protein sequence ID" value="USS02546.1"/>
    <property type="molecule type" value="Genomic_DNA"/>
</dbReference>
<feature type="chain" id="PRO_5040105476" description="Lactococcin 972 family bacteriocin" evidence="1">
    <location>
        <begin position="28"/>
        <end position="106"/>
    </location>
</feature>
<name>A0A9N7JP93_CLOSE</name>
<dbReference type="Proteomes" id="UP000280586">
    <property type="component" value="Plasmid unnamed1"/>
</dbReference>
<gene>
    <name evidence="2" type="ORF">CP523_15810</name>
    <name evidence="3" type="ORF">NH397_16015</name>
</gene>
<evidence type="ECO:0000313" key="2">
    <source>
        <dbReference type="EMBL" id="AYE35899.1"/>
    </source>
</evidence>
<feature type="signal peptide" evidence="1">
    <location>
        <begin position="1"/>
        <end position="27"/>
    </location>
</feature>
<evidence type="ECO:0000256" key="1">
    <source>
        <dbReference type="SAM" id="SignalP"/>
    </source>
</evidence>
<evidence type="ECO:0000313" key="4">
    <source>
        <dbReference type="Proteomes" id="UP000280586"/>
    </source>
</evidence>
<evidence type="ECO:0000313" key="3">
    <source>
        <dbReference type="EMBL" id="USS02546.1"/>
    </source>
</evidence>
<evidence type="ECO:0008006" key="6">
    <source>
        <dbReference type="Google" id="ProtNLM"/>
    </source>
</evidence>
<dbReference type="AlphaFoldDB" id="A0A9N7JP93"/>
<sequence>MNTKLKKLTVCALTLATFSSSTVSTFAWFWNKVDASDHWVTKTSYGSAYASGFTTSDKEHYTNVQLYAGNQMRESGRVWGSGQVDASTDSAPYVENQTHSAVFYGF</sequence>
<keyword evidence="5" id="KW-1185">Reference proteome</keyword>